<dbReference type="KEGG" id="aqt:FN924_07755"/>
<evidence type="ECO:0000313" key="1">
    <source>
        <dbReference type="EMBL" id="QDP40069.1"/>
    </source>
</evidence>
<dbReference type="Pfam" id="PF14003">
    <property type="entry name" value="YlbE"/>
    <property type="match status" value="1"/>
</dbReference>
<dbReference type="RefSeq" id="WP_143893286.1">
    <property type="nucleotide sequence ID" value="NZ_CP041666.1"/>
</dbReference>
<sequence length="77" mass="9406">MQPSLYQYIQSNQEMVSYIREHPEWYRRLTRNPDSIQEMEQEMKVYYGRTVPQKMERFASQMQMVSMFIQLAGSMKD</sequence>
<dbReference type="InterPro" id="IPR025613">
    <property type="entry name" value="YlbE"/>
</dbReference>
<dbReference type="EMBL" id="CP041666">
    <property type="protein sequence ID" value="QDP40069.1"/>
    <property type="molecule type" value="Genomic_DNA"/>
</dbReference>
<dbReference type="Proteomes" id="UP000315215">
    <property type="component" value="Chromosome"/>
</dbReference>
<proteinExistence type="predicted"/>
<organism evidence="1 2">
    <name type="scientific">Radiobacillus deserti</name>
    <dbReference type="NCBI Taxonomy" id="2594883"/>
    <lineage>
        <taxon>Bacteria</taxon>
        <taxon>Bacillati</taxon>
        <taxon>Bacillota</taxon>
        <taxon>Bacilli</taxon>
        <taxon>Bacillales</taxon>
        <taxon>Bacillaceae</taxon>
        <taxon>Radiobacillus</taxon>
    </lineage>
</organism>
<gene>
    <name evidence="1" type="ORF">FN924_07755</name>
</gene>
<protein>
    <recommendedName>
        <fullName evidence="3">YlbE-like family protein</fullName>
    </recommendedName>
</protein>
<evidence type="ECO:0008006" key="3">
    <source>
        <dbReference type="Google" id="ProtNLM"/>
    </source>
</evidence>
<name>A0A516KF97_9BACI</name>
<keyword evidence="2" id="KW-1185">Reference proteome</keyword>
<evidence type="ECO:0000313" key="2">
    <source>
        <dbReference type="Proteomes" id="UP000315215"/>
    </source>
</evidence>
<accession>A0A516KF97</accession>
<dbReference type="AlphaFoldDB" id="A0A516KF97"/>
<dbReference type="OrthoDB" id="1646085at2"/>
<reference evidence="1 2" key="1">
    <citation type="submission" date="2019-07" db="EMBL/GenBank/DDBJ databases">
        <authorList>
            <person name="Li J."/>
        </authorList>
    </citation>
    <scope>NUCLEOTIDE SEQUENCE [LARGE SCALE GENOMIC DNA]</scope>
    <source>
        <strain evidence="1 2">TKL69</strain>
    </source>
</reference>